<comment type="caution">
    <text evidence="1">The sequence shown here is derived from an EMBL/GenBank/DDBJ whole genome shotgun (WGS) entry which is preliminary data.</text>
</comment>
<evidence type="ECO:0000313" key="1">
    <source>
        <dbReference type="EMBL" id="GJT99313.1"/>
    </source>
</evidence>
<protein>
    <submittedName>
        <fullName evidence="1">Uncharacterized protein</fullName>
    </submittedName>
</protein>
<proteinExistence type="predicted"/>
<dbReference type="Proteomes" id="UP001151760">
    <property type="component" value="Unassembled WGS sequence"/>
</dbReference>
<keyword evidence="2" id="KW-1185">Reference proteome</keyword>
<reference evidence="1" key="1">
    <citation type="journal article" date="2022" name="Int. J. Mol. Sci.">
        <title>Draft Genome of Tanacetum Coccineum: Genomic Comparison of Closely Related Tanacetum-Family Plants.</title>
        <authorList>
            <person name="Yamashiro T."/>
            <person name="Shiraishi A."/>
            <person name="Nakayama K."/>
            <person name="Satake H."/>
        </authorList>
    </citation>
    <scope>NUCLEOTIDE SEQUENCE</scope>
</reference>
<evidence type="ECO:0000313" key="2">
    <source>
        <dbReference type="Proteomes" id="UP001151760"/>
    </source>
</evidence>
<reference evidence="1" key="2">
    <citation type="submission" date="2022-01" db="EMBL/GenBank/DDBJ databases">
        <authorList>
            <person name="Yamashiro T."/>
            <person name="Shiraishi A."/>
            <person name="Satake H."/>
            <person name="Nakayama K."/>
        </authorList>
    </citation>
    <scope>NUCLEOTIDE SEQUENCE</scope>
</reference>
<gene>
    <name evidence="1" type="ORF">Tco_1094831</name>
</gene>
<accession>A0ABQ5IGU6</accession>
<organism evidence="1 2">
    <name type="scientific">Tanacetum coccineum</name>
    <dbReference type="NCBI Taxonomy" id="301880"/>
    <lineage>
        <taxon>Eukaryota</taxon>
        <taxon>Viridiplantae</taxon>
        <taxon>Streptophyta</taxon>
        <taxon>Embryophyta</taxon>
        <taxon>Tracheophyta</taxon>
        <taxon>Spermatophyta</taxon>
        <taxon>Magnoliopsida</taxon>
        <taxon>eudicotyledons</taxon>
        <taxon>Gunneridae</taxon>
        <taxon>Pentapetalae</taxon>
        <taxon>asterids</taxon>
        <taxon>campanulids</taxon>
        <taxon>Asterales</taxon>
        <taxon>Asteraceae</taxon>
        <taxon>Asteroideae</taxon>
        <taxon>Anthemideae</taxon>
        <taxon>Anthemidinae</taxon>
        <taxon>Tanacetum</taxon>
    </lineage>
</organism>
<dbReference type="EMBL" id="BQNB010020759">
    <property type="protein sequence ID" value="GJT99313.1"/>
    <property type="molecule type" value="Genomic_DNA"/>
</dbReference>
<sequence length="132" mass="14579">MIMLKLPIPIGIKSMLNEWFRKFRVQPQIIESVPIVFPSAGSVVYLVSKAVGTMSLRRLNSTDVRLLLARLYVLVIIASFALTSSPLEGLSVQESHNLHDSNGLKDNSIEGNLLVSSHGRFLGLGHVTKKQK</sequence>
<name>A0ABQ5IGU6_9ASTR</name>